<dbReference type="RefSeq" id="XP_001887002.1">
    <property type="nucleotide sequence ID" value="XM_001886967.1"/>
</dbReference>
<gene>
    <name evidence="2" type="ORF">LACBIDRAFT_309749</name>
</gene>
<keyword evidence="1" id="KW-0732">Signal</keyword>
<evidence type="ECO:0000313" key="2">
    <source>
        <dbReference type="EMBL" id="EDR02325.1"/>
    </source>
</evidence>
<dbReference type="EMBL" id="DS547131">
    <property type="protein sequence ID" value="EDR02325.1"/>
    <property type="molecule type" value="Genomic_DNA"/>
</dbReference>
<evidence type="ECO:0000256" key="1">
    <source>
        <dbReference type="SAM" id="SignalP"/>
    </source>
</evidence>
<keyword evidence="3" id="KW-1185">Reference proteome</keyword>
<accession>B0DT00</accession>
<proteinExistence type="predicted"/>
<dbReference type="InParanoid" id="B0DT00"/>
<dbReference type="HOGENOM" id="CLU_121058_0_0_1"/>
<dbReference type="Proteomes" id="UP000001194">
    <property type="component" value="Unassembled WGS sequence"/>
</dbReference>
<dbReference type="KEGG" id="lbc:LACBIDRAFT_309749"/>
<feature type="chain" id="PRO_5002749451" evidence="1">
    <location>
        <begin position="24"/>
        <end position="199"/>
    </location>
</feature>
<dbReference type="AlphaFoldDB" id="B0DT00"/>
<protein>
    <submittedName>
        <fullName evidence="2">Predicted protein</fullName>
    </submittedName>
</protein>
<sequence>MGCNDPPTFTIWTLFLFVMFDNSQNVTIAGESQVTNVGGDAITHYAPVTNHNGPVINHNAPITNHNAPVTHHSFPDPSTLKRLGRSLAPLDVQSKLPKWTPKNRLFRAKQRKSRALDILEKFDDVMTPGTLARCEEILCETMSADNIEDRGWLSFLWDSEYRDEVIHYTTTIKNAHYLAQTDSEHGVLLEAMYVESSKT</sequence>
<feature type="signal peptide" evidence="1">
    <location>
        <begin position="1"/>
        <end position="23"/>
    </location>
</feature>
<dbReference type="GeneID" id="6082718"/>
<evidence type="ECO:0000313" key="3">
    <source>
        <dbReference type="Proteomes" id="UP000001194"/>
    </source>
</evidence>
<organism evidence="3">
    <name type="scientific">Laccaria bicolor (strain S238N-H82 / ATCC MYA-4686)</name>
    <name type="common">Bicoloured deceiver</name>
    <name type="synonym">Laccaria laccata var. bicolor</name>
    <dbReference type="NCBI Taxonomy" id="486041"/>
    <lineage>
        <taxon>Eukaryota</taxon>
        <taxon>Fungi</taxon>
        <taxon>Dikarya</taxon>
        <taxon>Basidiomycota</taxon>
        <taxon>Agaricomycotina</taxon>
        <taxon>Agaricomycetes</taxon>
        <taxon>Agaricomycetidae</taxon>
        <taxon>Agaricales</taxon>
        <taxon>Agaricineae</taxon>
        <taxon>Hydnangiaceae</taxon>
        <taxon>Laccaria</taxon>
    </lineage>
</organism>
<name>B0DT00_LACBS</name>
<reference evidence="2 3" key="1">
    <citation type="journal article" date="2008" name="Nature">
        <title>The genome of Laccaria bicolor provides insights into mycorrhizal symbiosis.</title>
        <authorList>
            <person name="Martin F."/>
            <person name="Aerts A."/>
            <person name="Ahren D."/>
            <person name="Brun A."/>
            <person name="Danchin E.G.J."/>
            <person name="Duchaussoy F."/>
            <person name="Gibon J."/>
            <person name="Kohler A."/>
            <person name="Lindquist E."/>
            <person name="Pereda V."/>
            <person name="Salamov A."/>
            <person name="Shapiro H.J."/>
            <person name="Wuyts J."/>
            <person name="Blaudez D."/>
            <person name="Buee M."/>
            <person name="Brokstein P."/>
            <person name="Canbaeck B."/>
            <person name="Cohen D."/>
            <person name="Courty P.E."/>
            <person name="Coutinho P.M."/>
            <person name="Delaruelle C."/>
            <person name="Detter J.C."/>
            <person name="Deveau A."/>
            <person name="DiFazio S."/>
            <person name="Duplessis S."/>
            <person name="Fraissinet-Tachet L."/>
            <person name="Lucic E."/>
            <person name="Frey-Klett P."/>
            <person name="Fourrey C."/>
            <person name="Feussner I."/>
            <person name="Gay G."/>
            <person name="Grimwood J."/>
            <person name="Hoegger P.J."/>
            <person name="Jain P."/>
            <person name="Kilaru S."/>
            <person name="Labbe J."/>
            <person name="Lin Y.C."/>
            <person name="Legue V."/>
            <person name="Le Tacon F."/>
            <person name="Marmeisse R."/>
            <person name="Melayah D."/>
            <person name="Montanini B."/>
            <person name="Muratet M."/>
            <person name="Nehls U."/>
            <person name="Niculita-Hirzel H."/>
            <person name="Oudot-Le Secq M.P."/>
            <person name="Peter M."/>
            <person name="Quesneville H."/>
            <person name="Rajashekar B."/>
            <person name="Reich M."/>
            <person name="Rouhier N."/>
            <person name="Schmutz J."/>
            <person name="Yin T."/>
            <person name="Chalot M."/>
            <person name="Henrissat B."/>
            <person name="Kuees U."/>
            <person name="Lucas S."/>
            <person name="Van de Peer Y."/>
            <person name="Podila G.K."/>
            <person name="Polle A."/>
            <person name="Pukkila P.J."/>
            <person name="Richardson P.M."/>
            <person name="Rouze P."/>
            <person name="Sanders I.R."/>
            <person name="Stajich J.E."/>
            <person name="Tunlid A."/>
            <person name="Tuskan G."/>
            <person name="Grigoriev I.V."/>
        </authorList>
    </citation>
    <scope>NUCLEOTIDE SEQUENCE [LARGE SCALE GENOMIC DNA]</scope>
    <source>
        <strain evidence="3">S238N-H82 / ATCC MYA-4686</strain>
    </source>
</reference>